<evidence type="ECO:0000256" key="8">
    <source>
        <dbReference type="SAM" id="Phobius"/>
    </source>
</evidence>
<dbReference type="EMBL" id="JBHRSZ010000004">
    <property type="protein sequence ID" value="MFC3150951.1"/>
    <property type="molecule type" value="Genomic_DNA"/>
</dbReference>
<evidence type="ECO:0000313" key="11">
    <source>
        <dbReference type="Proteomes" id="UP001595476"/>
    </source>
</evidence>
<feature type="transmembrane region" description="Helical" evidence="8">
    <location>
        <begin position="488"/>
        <end position="506"/>
    </location>
</feature>
<evidence type="ECO:0000256" key="1">
    <source>
        <dbReference type="ARBA" id="ARBA00004429"/>
    </source>
</evidence>
<feature type="transmembrane region" description="Helical" evidence="8">
    <location>
        <begin position="224"/>
        <end position="244"/>
    </location>
</feature>
<evidence type="ECO:0000256" key="3">
    <source>
        <dbReference type="ARBA" id="ARBA00022519"/>
    </source>
</evidence>
<feature type="transmembrane region" description="Helical" evidence="8">
    <location>
        <begin position="14"/>
        <end position="32"/>
    </location>
</feature>
<name>A0ABV7HE56_9GAMM</name>
<keyword evidence="2" id="KW-1003">Cell membrane</keyword>
<sequence length="699" mass="77506">MSSGGFANRTWQEWLSSLPALFLLLGVIAYTTSADIHAQLLKLGQSTWDSYFDLRNDPQAPTCDPSLNIDTELARLVAQHEAEAIEDEFGLFDDEPLDTDSMRESLENSKSLCQEKYASYEEIKDQMTTGVLIYRSVERFVADVVAFGLAAQKFILAFLVLICAATATLSRHQIAMRPMESQFDHRWSSLLQFIANGMLFYSSIEFWSLSYVGKESIEAAREGIHASWVIGFGLLTICSLYQLVNVPKDAKKGGSFGHAMLSVPLYTQMCLISGTYFILQGHTAGIGVYLDKMMDFSDMFLNLGLYVWTGMMLKETRLASLVFNVFRPFRMPTELLAFVAVVVAAVPTAYTGASGIFVIAVGAVIYQELRRAGARRQLALATTAMSGSMGVVLRPCLLVVIIAYLNRDVTTDELFYWGNRVFLLTALLFLAFVWLTRDRNEKSNPAPLSEAIPTATKLLMPLLPYALIVAGVVIFYDQVLDTALNEFSAPRILPVMMLGFLLYEHLTRKRVSKAELASGVDSDSTETEYQGIEKATRNSINETTAHIGALLLLMGLSVSIGGVMERSGVMELFPTVFDSQFAAMTALVVLLVFVGMIMDPYGAVILVNATVAVIAFESGIEPLHFWMVCLVAFELGYLSPPVALNHLLTRQVVGEEEVDKARNEGNTFWRRHEKILLPLLTMGTALLLVAYVPLWYMSN</sequence>
<keyword evidence="4 8" id="KW-0812">Transmembrane</keyword>
<feature type="transmembrane region" description="Helical" evidence="8">
    <location>
        <begin position="300"/>
        <end position="323"/>
    </location>
</feature>
<keyword evidence="6 8" id="KW-0472">Membrane</keyword>
<evidence type="ECO:0000259" key="9">
    <source>
        <dbReference type="Pfam" id="PF06808"/>
    </source>
</evidence>
<feature type="transmembrane region" description="Helical" evidence="8">
    <location>
        <begin position="190"/>
        <end position="212"/>
    </location>
</feature>
<keyword evidence="3 7" id="KW-0997">Cell inner membrane</keyword>
<comment type="function">
    <text evidence="7">Part of the tripartite ATP-independent periplasmic (TRAP) transport system.</text>
</comment>
<evidence type="ECO:0000256" key="4">
    <source>
        <dbReference type="ARBA" id="ARBA00022692"/>
    </source>
</evidence>
<evidence type="ECO:0000256" key="5">
    <source>
        <dbReference type="ARBA" id="ARBA00022989"/>
    </source>
</evidence>
<protein>
    <submittedName>
        <fullName evidence="10">TRAP transporter large permease subunit</fullName>
    </submittedName>
</protein>
<feature type="transmembrane region" description="Helical" evidence="8">
    <location>
        <begin position="675"/>
        <end position="696"/>
    </location>
</feature>
<feature type="transmembrane region" description="Helical" evidence="8">
    <location>
        <begin position="417"/>
        <end position="437"/>
    </location>
</feature>
<comment type="caution">
    <text evidence="10">The sequence shown here is derived from an EMBL/GenBank/DDBJ whole genome shotgun (WGS) entry which is preliminary data.</text>
</comment>
<keyword evidence="7" id="KW-0813">Transport</keyword>
<evidence type="ECO:0000256" key="7">
    <source>
        <dbReference type="RuleBase" id="RU369079"/>
    </source>
</evidence>
<comment type="subcellular location">
    <subcellularLocation>
        <location evidence="1 7">Cell inner membrane</location>
        <topology evidence="1 7">Multi-pass membrane protein</topology>
    </subcellularLocation>
</comment>
<keyword evidence="11" id="KW-1185">Reference proteome</keyword>
<evidence type="ECO:0000313" key="10">
    <source>
        <dbReference type="EMBL" id="MFC3150951.1"/>
    </source>
</evidence>
<dbReference type="PANTHER" id="PTHR33362:SF3">
    <property type="entry name" value="SIALIC ACID TRAP TRANSPORTER PERMEASE PROTEIN SIAT"/>
    <property type="match status" value="1"/>
</dbReference>
<reference evidence="11" key="1">
    <citation type="journal article" date="2019" name="Int. J. Syst. Evol. Microbiol.">
        <title>The Global Catalogue of Microorganisms (GCM) 10K type strain sequencing project: providing services to taxonomists for standard genome sequencing and annotation.</title>
        <authorList>
            <consortium name="The Broad Institute Genomics Platform"/>
            <consortium name="The Broad Institute Genome Sequencing Center for Infectious Disease"/>
            <person name="Wu L."/>
            <person name="Ma J."/>
        </authorList>
    </citation>
    <scope>NUCLEOTIDE SEQUENCE [LARGE SCALE GENOMIC DNA]</scope>
    <source>
        <strain evidence="11">KCTC 52438</strain>
    </source>
</reference>
<proteinExistence type="predicted"/>
<feature type="transmembrane region" description="Helical" evidence="8">
    <location>
        <begin position="544"/>
        <end position="564"/>
    </location>
</feature>
<dbReference type="InterPro" id="IPR004681">
    <property type="entry name" value="TRAP_DctM"/>
</dbReference>
<evidence type="ECO:0000256" key="2">
    <source>
        <dbReference type="ARBA" id="ARBA00022475"/>
    </source>
</evidence>
<dbReference type="PANTHER" id="PTHR33362">
    <property type="entry name" value="SIALIC ACID TRAP TRANSPORTER PERMEASE PROTEIN SIAT-RELATED"/>
    <property type="match status" value="1"/>
</dbReference>
<gene>
    <name evidence="10" type="ORF">ACFOEK_07920</name>
</gene>
<dbReference type="InterPro" id="IPR010656">
    <property type="entry name" value="DctM"/>
</dbReference>
<feature type="transmembrane region" description="Helical" evidence="8">
    <location>
        <begin position="144"/>
        <end position="170"/>
    </location>
</feature>
<keyword evidence="5 8" id="KW-1133">Transmembrane helix</keyword>
<feature type="transmembrane region" description="Helical" evidence="8">
    <location>
        <begin position="458"/>
        <end position="476"/>
    </location>
</feature>
<feature type="transmembrane region" description="Helical" evidence="8">
    <location>
        <begin position="335"/>
        <end position="366"/>
    </location>
</feature>
<accession>A0ABV7HE56</accession>
<evidence type="ECO:0000256" key="6">
    <source>
        <dbReference type="ARBA" id="ARBA00023136"/>
    </source>
</evidence>
<dbReference type="Pfam" id="PF06808">
    <property type="entry name" value="DctM"/>
    <property type="match status" value="1"/>
</dbReference>
<dbReference type="Proteomes" id="UP001595476">
    <property type="component" value="Unassembled WGS sequence"/>
</dbReference>
<feature type="transmembrane region" description="Helical" evidence="8">
    <location>
        <begin position="378"/>
        <end position="405"/>
    </location>
</feature>
<dbReference type="RefSeq" id="WP_386718818.1">
    <property type="nucleotide sequence ID" value="NZ_JBHRSZ010000004.1"/>
</dbReference>
<organism evidence="10 11">
    <name type="scientific">Litoribrevibacter euphylliae</name>
    <dbReference type="NCBI Taxonomy" id="1834034"/>
    <lineage>
        <taxon>Bacteria</taxon>
        <taxon>Pseudomonadati</taxon>
        <taxon>Pseudomonadota</taxon>
        <taxon>Gammaproteobacteria</taxon>
        <taxon>Oceanospirillales</taxon>
        <taxon>Oceanospirillaceae</taxon>
        <taxon>Litoribrevibacter</taxon>
    </lineage>
</organism>
<feature type="domain" description="TRAP C4-dicarboxylate transport system permease DctM subunit" evidence="9">
    <location>
        <begin position="260"/>
        <end position="694"/>
    </location>
</feature>
<feature type="transmembrane region" description="Helical" evidence="8">
    <location>
        <begin position="256"/>
        <end position="279"/>
    </location>
</feature>